<protein>
    <submittedName>
        <fullName evidence="2 4">Uncharacterized protein</fullName>
    </submittedName>
</protein>
<accession>A0A183IBS7</accession>
<feature type="region of interest" description="Disordered" evidence="1">
    <location>
        <begin position="1"/>
        <end position="42"/>
    </location>
</feature>
<feature type="compositionally biased region" description="Low complexity" evidence="1">
    <location>
        <begin position="199"/>
        <end position="213"/>
    </location>
</feature>
<feature type="region of interest" description="Disordered" evidence="1">
    <location>
        <begin position="186"/>
        <end position="226"/>
    </location>
</feature>
<evidence type="ECO:0000313" key="3">
    <source>
        <dbReference type="Proteomes" id="UP000270296"/>
    </source>
</evidence>
<name>A0A183IBS7_9BILA</name>
<dbReference type="WBParaSite" id="SBAD_0000110301-mRNA-1">
    <property type="protein sequence ID" value="SBAD_0000110301-mRNA-1"/>
    <property type="gene ID" value="SBAD_0000110301"/>
</dbReference>
<gene>
    <name evidence="2" type="ORF">SBAD_LOCUS1071</name>
</gene>
<feature type="region of interest" description="Disordered" evidence="1">
    <location>
        <begin position="287"/>
        <end position="319"/>
    </location>
</feature>
<dbReference type="Proteomes" id="UP000270296">
    <property type="component" value="Unassembled WGS sequence"/>
</dbReference>
<evidence type="ECO:0000256" key="1">
    <source>
        <dbReference type="SAM" id="MobiDB-lite"/>
    </source>
</evidence>
<reference evidence="2 3" key="2">
    <citation type="submission" date="2018-11" db="EMBL/GenBank/DDBJ databases">
        <authorList>
            <consortium name="Pathogen Informatics"/>
        </authorList>
    </citation>
    <scope>NUCLEOTIDE SEQUENCE [LARGE SCALE GENOMIC DNA]</scope>
</reference>
<dbReference type="EMBL" id="UZAM01006701">
    <property type="protein sequence ID" value="VDO93110.1"/>
    <property type="molecule type" value="Genomic_DNA"/>
</dbReference>
<proteinExistence type="predicted"/>
<sequence>MAHEEQQTSIPSCQLDPPGQPRSSRSPNYSLGRSSDEEVWSKKQMAHHRKEWRNVDLRLCCYRLRNQERNPKPCQIIFPDRSRRHRRPQATLRKRTVFTTYKAMKVQRTLVTCAQAVAVKKLAKRWPARGQRSFSLLIIIVLTTNGSIDRTAIILVFTNDGETGNGRFWGSGLLGSVVVVEKASPGAAKPKSVREADATTSTTPTEVVEPTTSFERPTESSRSRSYTSVIAVDSDGYCNLAAANRRRSPRAADWSDPQLSDNGFSVVTDCECVPRAVCHSRNDRRLWGTQPGPSCGTRMSNSTANRPKAKTSRASKSGLGNVAERDGMFRIGQVIFVLRETLSSMRLRETTTLIDFAVVVK</sequence>
<keyword evidence="3" id="KW-1185">Reference proteome</keyword>
<evidence type="ECO:0000313" key="2">
    <source>
        <dbReference type="EMBL" id="VDO93110.1"/>
    </source>
</evidence>
<reference evidence="4" key="1">
    <citation type="submission" date="2016-06" db="UniProtKB">
        <authorList>
            <consortium name="WormBaseParasite"/>
        </authorList>
    </citation>
    <scope>IDENTIFICATION</scope>
</reference>
<organism evidence="4">
    <name type="scientific">Soboliphyme baturini</name>
    <dbReference type="NCBI Taxonomy" id="241478"/>
    <lineage>
        <taxon>Eukaryota</taxon>
        <taxon>Metazoa</taxon>
        <taxon>Ecdysozoa</taxon>
        <taxon>Nematoda</taxon>
        <taxon>Enoplea</taxon>
        <taxon>Dorylaimia</taxon>
        <taxon>Dioctophymatida</taxon>
        <taxon>Dioctophymatoidea</taxon>
        <taxon>Soboliphymatidae</taxon>
        <taxon>Soboliphyme</taxon>
    </lineage>
</organism>
<evidence type="ECO:0000313" key="4">
    <source>
        <dbReference type="WBParaSite" id="SBAD_0000110301-mRNA-1"/>
    </source>
</evidence>
<feature type="compositionally biased region" description="Polar residues" evidence="1">
    <location>
        <begin position="21"/>
        <end position="33"/>
    </location>
</feature>
<dbReference type="AlphaFoldDB" id="A0A183IBS7"/>